<proteinExistence type="predicted"/>
<protein>
    <submittedName>
        <fullName evidence="1">Uncharacterized protein</fullName>
    </submittedName>
</protein>
<dbReference type="AlphaFoldDB" id="A0A7I8LI44"/>
<dbReference type="Proteomes" id="UP000663760">
    <property type="component" value="Chromosome 15"/>
</dbReference>
<dbReference type="EMBL" id="LR746278">
    <property type="protein sequence ID" value="CAA7408874.1"/>
    <property type="molecule type" value="Genomic_DNA"/>
</dbReference>
<accession>A0A7I8LI44</accession>
<evidence type="ECO:0000313" key="1">
    <source>
        <dbReference type="EMBL" id="CAA7408874.1"/>
    </source>
</evidence>
<dbReference type="OrthoDB" id="10638798at2759"/>
<evidence type="ECO:0000313" key="2">
    <source>
        <dbReference type="Proteomes" id="UP000663760"/>
    </source>
</evidence>
<keyword evidence="2" id="KW-1185">Reference proteome</keyword>
<reference evidence="1" key="1">
    <citation type="submission" date="2020-02" db="EMBL/GenBank/DDBJ databases">
        <authorList>
            <person name="Scholz U."/>
            <person name="Mascher M."/>
            <person name="Fiebig A."/>
        </authorList>
    </citation>
    <scope>NUCLEOTIDE SEQUENCE</scope>
</reference>
<name>A0A7I8LI44_SPIIN</name>
<sequence length="187" mass="19898">MLLTKKPSDSVERKRPVLTVFIPLGERMNASPAPTRKNCGISAKTLMGSGPPPPPPTLWATASRITSTTAAATMPAVDRISPSPINCKSVNPATSGINSLNTQHSFTVIRIAPTKKTVSDPAGISKWPIDLRMVDACSTEKVIICAYVVQKMMVVAHTGSSLIIIFTSSILVTEQSFHGFGNGAPWL</sequence>
<organism evidence="1 2">
    <name type="scientific">Spirodela intermedia</name>
    <name type="common">Intermediate duckweed</name>
    <dbReference type="NCBI Taxonomy" id="51605"/>
    <lineage>
        <taxon>Eukaryota</taxon>
        <taxon>Viridiplantae</taxon>
        <taxon>Streptophyta</taxon>
        <taxon>Embryophyta</taxon>
        <taxon>Tracheophyta</taxon>
        <taxon>Spermatophyta</taxon>
        <taxon>Magnoliopsida</taxon>
        <taxon>Liliopsida</taxon>
        <taxon>Araceae</taxon>
        <taxon>Lemnoideae</taxon>
        <taxon>Spirodela</taxon>
    </lineage>
</organism>
<gene>
    <name evidence="1" type="ORF">SI8410_15019552</name>
</gene>